<dbReference type="Gene3D" id="3.40.350.10">
    <property type="entry name" value="Creatinase/prolidase N-terminal domain"/>
    <property type="match status" value="1"/>
</dbReference>
<evidence type="ECO:0000256" key="1">
    <source>
        <dbReference type="ARBA" id="ARBA00022723"/>
    </source>
</evidence>
<dbReference type="InterPro" id="IPR050659">
    <property type="entry name" value="Peptidase_M24B"/>
</dbReference>
<dbReference type="InterPro" id="IPR029149">
    <property type="entry name" value="Creatin/AminoP/Spt16_N"/>
</dbReference>
<dbReference type="InterPro" id="IPR000587">
    <property type="entry name" value="Creatinase_N"/>
</dbReference>
<accession>A0A429ZLK6</accession>
<proteinExistence type="inferred from homology"/>
<dbReference type="EMBL" id="NGJU01000014">
    <property type="protein sequence ID" value="RST94538.1"/>
    <property type="molecule type" value="Genomic_DNA"/>
</dbReference>
<dbReference type="CDD" id="cd01092">
    <property type="entry name" value="APP-like"/>
    <property type="match status" value="1"/>
</dbReference>
<sequence>MINRIEKIRAAMKQAELPALLITSPYNLRYATGFTGSTGLAVITLEKAYFVTDFRYTSQAATQCVGYEVVQNLGPIFEEVAEIVENEQLSGLGFEEAFMSFSTHSTLTELVAAPLLPVAGLIEELREVKEESEIAIIRKACEIADAAFMHILTYIKVGMTEIQVANELDFHMRSLGATGVSFETIVASGLRSAMPHGVASDKVIEIGDMITLDFGCYYQGYVSDMTRTIALGDPGAELKELHQLVLDAQLKVLAAAKPGMSGVELDAVARDYFASKGHAEAFGHSTGHGIGLEVHEGPSVSRLAEKKFVENNVITNEPGLYYPEIGGIRIEDDMLVTASGVEVLTHSPKELIILTGN</sequence>
<name>A0A429ZLK6_9ENTE</name>
<evidence type="ECO:0000313" key="6">
    <source>
        <dbReference type="EMBL" id="RST94538.1"/>
    </source>
</evidence>
<dbReference type="InterPro" id="IPR036005">
    <property type="entry name" value="Creatinase/aminopeptidase-like"/>
</dbReference>
<dbReference type="AlphaFoldDB" id="A0A429ZLK6"/>
<evidence type="ECO:0000256" key="3">
    <source>
        <dbReference type="RuleBase" id="RU000590"/>
    </source>
</evidence>
<dbReference type="GO" id="GO:0046872">
    <property type="term" value="F:metal ion binding"/>
    <property type="evidence" value="ECO:0007669"/>
    <property type="project" value="UniProtKB-KW"/>
</dbReference>
<dbReference type="PANTHER" id="PTHR46112:SF3">
    <property type="entry name" value="AMINOPEPTIDASE YPDF"/>
    <property type="match status" value="1"/>
</dbReference>
<dbReference type="Pfam" id="PF00557">
    <property type="entry name" value="Peptidase_M24"/>
    <property type="match status" value="1"/>
</dbReference>
<dbReference type="Gene3D" id="3.90.230.10">
    <property type="entry name" value="Creatinase/methionine aminopeptidase superfamily"/>
    <property type="match status" value="1"/>
</dbReference>
<evidence type="ECO:0000259" key="4">
    <source>
        <dbReference type="Pfam" id="PF00557"/>
    </source>
</evidence>
<dbReference type="PROSITE" id="PS00491">
    <property type="entry name" value="PROLINE_PEPTIDASE"/>
    <property type="match status" value="1"/>
</dbReference>
<protein>
    <submittedName>
        <fullName evidence="6">Peptidase M24 family protein</fullName>
    </submittedName>
</protein>
<dbReference type="GO" id="GO:0016787">
    <property type="term" value="F:hydrolase activity"/>
    <property type="evidence" value="ECO:0007669"/>
    <property type="project" value="UniProtKB-KW"/>
</dbReference>
<organism evidence="6 7">
    <name type="scientific">Vagococcus salmoninarum</name>
    <dbReference type="NCBI Taxonomy" id="2739"/>
    <lineage>
        <taxon>Bacteria</taxon>
        <taxon>Bacillati</taxon>
        <taxon>Bacillota</taxon>
        <taxon>Bacilli</taxon>
        <taxon>Lactobacillales</taxon>
        <taxon>Enterococcaceae</taxon>
        <taxon>Vagococcus</taxon>
    </lineage>
</organism>
<dbReference type="PANTHER" id="PTHR46112">
    <property type="entry name" value="AMINOPEPTIDASE"/>
    <property type="match status" value="1"/>
</dbReference>
<dbReference type="SUPFAM" id="SSF55920">
    <property type="entry name" value="Creatinase/aminopeptidase"/>
    <property type="match status" value="1"/>
</dbReference>
<feature type="domain" description="Peptidase M24" evidence="4">
    <location>
        <begin position="136"/>
        <end position="338"/>
    </location>
</feature>
<dbReference type="SUPFAM" id="SSF53092">
    <property type="entry name" value="Creatinase/prolidase N-terminal domain"/>
    <property type="match status" value="1"/>
</dbReference>
<dbReference type="InterPro" id="IPR000994">
    <property type="entry name" value="Pept_M24"/>
</dbReference>
<gene>
    <name evidence="6" type="ORF">CBF35_09810</name>
</gene>
<evidence type="ECO:0000259" key="5">
    <source>
        <dbReference type="Pfam" id="PF01321"/>
    </source>
</evidence>
<dbReference type="Pfam" id="PF01321">
    <property type="entry name" value="Creatinase_N"/>
    <property type="match status" value="1"/>
</dbReference>
<reference evidence="6 7" key="1">
    <citation type="submission" date="2017-05" db="EMBL/GenBank/DDBJ databases">
        <title>Vagococcus spp. assemblies.</title>
        <authorList>
            <person name="Gulvik C.A."/>
        </authorList>
    </citation>
    <scope>NUCLEOTIDE SEQUENCE [LARGE SCALE GENOMIC DNA]</scope>
    <source>
        <strain evidence="6 7">NCFB 2777</strain>
    </source>
</reference>
<evidence type="ECO:0000313" key="7">
    <source>
        <dbReference type="Proteomes" id="UP000287239"/>
    </source>
</evidence>
<feature type="domain" description="Creatinase N-terminal" evidence="5">
    <location>
        <begin position="4"/>
        <end position="128"/>
    </location>
</feature>
<keyword evidence="1 3" id="KW-0479">Metal-binding</keyword>
<keyword evidence="7" id="KW-1185">Reference proteome</keyword>
<evidence type="ECO:0000256" key="2">
    <source>
        <dbReference type="ARBA" id="ARBA00022801"/>
    </source>
</evidence>
<keyword evidence="2" id="KW-0378">Hydrolase</keyword>
<dbReference type="InterPro" id="IPR001131">
    <property type="entry name" value="Peptidase_M24B_aminopep-P_CS"/>
</dbReference>
<comment type="caution">
    <text evidence="6">The sequence shown here is derived from an EMBL/GenBank/DDBJ whole genome shotgun (WGS) entry which is preliminary data.</text>
</comment>
<dbReference type="Proteomes" id="UP000287239">
    <property type="component" value="Unassembled WGS sequence"/>
</dbReference>
<dbReference type="GeneID" id="98568666"/>
<dbReference type="OrthoDB" id="9806388at2"/>
<comment type="similarity">
    <text evidence="3">Belongs to the peptidase M24B family.</text>
</comment>
<dbReference type="RefSeq" id="WP_126780619.1">
    <property type="nucleotide sequence ID" value="NZ_NGJU01000014.1"/>
</dbReference>